<proteinExistence type="predicted"/>
<accession>A0A7J7IMJ3</accession>
<dbReference type="Gene3D" id="6.10.140.1230">
    <property type="match status" value="1"/>
</dbReference>
<dbReference type="PANTHER" id="PTHR10476">
    <property type="entry name" value="CHARGED MULTIVESICULAR BODY PROTEIN"/>
    <property type="match status" value="1"/>
</dbReference>
<dbReference type="OrthoDB" id="10266568at2759"/>
<evidence type="ECO:0000313" key="2">
    <source>
        <dbReference type="Proteomes" id="UP000530660"/>
    </source>
</evidence>
<sequence length="218" mass="24512">MGLVQSSSQKYQEHIFKLLLLEKHLRRQANRCQRERERYVTQLKAALKAGNADVSVVSAESAVRKSRERTTYLRLAARLESVVGRLQAARDFGKVGSELGLLAADMDGAIRVLDVERLDSSLRLLEGRLDDLQVRDVLINNGLERVSAGVASQTPEEDEVALLIRQTAEENNLELSQALGSTPSLPFLQRERAREQQAKRIHQEHEDLSARLRALQLP</sequence>
<dbReference type="Proteomes" id="UP000530660">
    <property type="component" value="Unassembled WGS sequence"/>
</dbReference>
<protein>
    <submittedName>
        <fullName evidence="1">Charged multivesicular body protein</fullName>
    </submittedName>
</protein>
<keyword evidence="2" id="KW-1185">Reference proteome</keyword>
<reference evidence="1 2" key="1">
    <citation type="journal article" date="2020" name="J. Phycol.">
        <title>Comparative genome analysis reveals Cyanidiococcus gen. nov., a new extremophilic red algal genus sister to Cyanidioschyzon (Cyanidioschyzonaceae, Rhodophyta).</title>
        <authorList>
            <person name="Liu S.-L."/>
            <person name="Chiang Y.-R."/>
            <person name="Yoon H.S."/>
            <person name="Fu H.-Y."/>
        </authorList>
    </citation>
    <scope>NUCLEOTIDE SEQUENCE [LARGE SCALE GENOMIC DNA]</scope>
    <source>
        <strain evidence="1 2">THAL066</strain>
    </source>
</reference>
<dbReference type="AlphaFoldDB" id="A0A7J7IMJ3"/>
<dbReference type="GO" id="GO:0007034">
    <property type="term" value="P:vacuolar transport"/>
    <property type="evidence" value="ECO:0007669"/>
    <property type="project" value="InterPro"/>
</dbReference>
<comment type="caution">
    <text evidence="1">The sequence shown here is derived from an EMBL/GenBank/DDBJ whole genome shotgun (WGS) entry which is preliminary data.</text>
</comment>
<organism evidence="1 2">
    <name type="scientific">Cyanidiococcus yangmingshanensis</name>
    <dbReference type="NCBI Taxonomy" id="2690220"/>
    <lineage>
        <taxon>Eukaryota</taxon>
        <taxon>Rhodophyta</taxon>
        <taxon>Bangiophyceae</taxon>
        <taxon>Cyanidiales</taxon>
        <taxon>Cyanidiaceae</taxon>
        <taxon>Cyanidiococcus</taxon>
    </lineage>
</organism>
<name>A0A7J7IMJ3_9RHOD</name>
<evidence type="ECO:0000313" key="1">
    <source>
        <dbReference type="EMBL" id="KAF6003939.1"/>
    </source>
</evidence>
<gene>
    <name evidence="1" type="primary">CHMP1A_2</name>
    <name evidence="1" type="ORF">F1559_004155</name>
</gene>
<dbReference type="InterPro" id="IPR005024">
    <property type="entry name" value="Snf7_fam"/>
</dbReference>
<dbReference type="EMBL" id="VWRR01000005">
    <property type="protein sequence ID" value="KAF6003939.1"/>
    <property type="molecule type" value="Genomic_DNA"/>
</dbReference>